<keyword evidence="2" id="KW-1185">Reference proteome</keyword>
<dbReference type="SUPFAM" id="SSF53335">
    <property type="entry name" value="S-adenosyl-L-methionine-dependent methyltransferases"/>
    <property type="match status" value="1"/>
</dbReference>
<reference evidence="2" key="1">
    <citation type="submission" date="2019-04" db="EMBL/GenBank/DDBJ databases">
        <title>Friends and foes A comparative genomics studyof 23 Aspergillus species from section Flavi.</title>
        <authorList>
            <consortium name="DOE Joint Genome Institute"/>
            <person name="Kjaerbolling I."/>
            <person name="Vesth T."/>
            <person name="Frisvad J.C."/>
            <person name="Nybo J.L."/>
            <person name="Theobald S."/>
            <person name="Kildgaard S."/>
            <person name="Isbrandt T."/>
            <person name="Kuo A."/>
            <person name="Sato A."/>
            <person name="Lyhne E.K."/>
            <person name="Kogle M.E."/>
            <person name="Wiebenga A."/>
            <person name="Kun R.S."/>
            <person name="Lubbers R.J."/>
            <person name="Makela M.R."/>
            <person name="Barry K."/>
            <person name="Chovatia M."/>
            <person name="Clum A."/>
            <person name="Daum C."/>
            <person name="Haridas S."/>
            <person name="He G."/>
            <person name="LaButti K."/>
            <person name="Lipzen A."/>
            <person name="Mondo S."/>
            <person name="Riley R."/>
            <person name="Salamov A."/>
            <person name="Simmons B.A."/>
            <person name="Magnuson J.K."/>
            <person name="Henrissat B."/>
            <person name="Mortensen U.H."/>
            <person name="Larsen T.O."/>
            <person name="Devries R.P."/>
            <person name="Grigoriev I.V."/>
            <person name="Machida M."/>
            <person name="Baker S.E."/>
            <person name="Andersen M.R."/>
        </authorList>
    </citation>
    <scope>NUCLEOTIDE SEQUENCE [LARGE SCALE GENOMIC DNA]</scope>
    <source>
        <strain evidence="2">CBS 553.77</strain>
    </source>
</reference>
<evidence type="ECO:0000313" key="1">
    <source>
        <dbReference type="EMBL" id="KAE8355366.1"/>
    </source>
</evidence>
<dbReference type="Gene3D" id="3.40.50.150">
    <property type="entry name" value="Vaccinia Virus protein VP39"/>
    <property type="match status" value="1"/>
</dbReference>
<dbReference type="AlphaFoldDB" id="A0A5N6ZEN5"/>
<dbReference type="GO" id="GO:0008168">
    <property type="term" value="F:methyltransferase activity"/>
    <property type="evidence" value="ECO:0007669"/>
    <property type="project" value="UniProtKB-KW"/>
</dbReference>
<proteinExistence type="predicted"/>
<dbReference type="Pfam" id="PF13489">
    <property type="entry name" value="Methyltransf_23"/>
    <property type="match status" value="1"/>
</dbReference>
<name>A0A5N6ZEN5_9EURO</name>
<dbReference type="Proteomes" id="UP000327118">
    <property type="component" value="Unassembled WGS sequence"/>
</dbReference>
<organism evidence="1 2">
    <name type="scientific">Aspergillus coremiiformis</name>
    <dbReference type="NCBI Taxonomy" id="138285"/>
    <lineage>
        <taxon>Eukaryota</taxon>
        <taxon>Fungi</taxon>
        <taxon>Dikarya</taxon>
        <taxon>Ascomycota</taxon>
        <taxon>Pezizomycotina</taxon>
        <taxon>Eurotiomycetes</taxon>
        <taxon>Eurotiomycetidae</taxon>
        <taxon>Eurotiales</taxon>
        <taxon>Aspergillaceae</taxon>
        <taxon>Aspergillus</taxon>
        <taxon>Aspergillus subgen. Circumdati</taxon>
    </lineage>
</organism>
<accession>A0A5N6ZEN5</accession>
<dbReference type="OrthoDB" id="66144at2759"/>
<dbReference type="InterPro" id="IPR029063">
    <property type="entry name" value="SAM-dependent_MTases_sf"/>
</dbReference>
<dbReference type="EMBL" id="ML739053">
    <property type="protein sequence ID" value="KAE8355366.1"/>
    <property type="molecule type" value="Genomic_DNA"/>
</dbReference>
<gene>
    <name evidence="1" type="ORF">BDV28DRAFT_128971</name>
</gene>
<protein>
    <submittedName>
        <fullName evidence="1">S-adenosyl-L-methionine-dependent methyltransferase</fullName>
    </submittedName>
</protein>
<sequence length="243" mass="27445">MSTHTEKNRQVADNMSKTYKTQFEKSLKILYRVVQEKRLWASDTWIDTEAGQGKEIKMLDYACGPGTVSTALAPFATKVIGVDLADGMIDEYNSSAREAGFADKMVGHKGDLLADSIPEMFLGPEYSDFDVVFVSMAFHHFEKPDLAMKRLAERLKKGGACLIIDFLPHGRLDHNASDLLTHFQEATDTIMTHGFTREDMRKLYEAAGVGVRFDFQVIEEPLEFEKNGMKFSKTIFIARGQRE</sequence>
<dbReference type="PANTHER" id="PTHR43861">
    <property type="entry name" value="TRANS-ACONITATE 2-METHYLTRANSFERASE-RELATED"/>
    <property type="match status" value="1"/>
</dbReference>
<evidence type="ECO:0000313" key="2">
    <source>
        <dbReference type="Proteomes" id="UP000327118"/>
    </source>
</evidence>
<keyword evidence="1" id="KW-0489">Methyltransferase</keyword>
<dbReference type="CDD" id="cd02440">
    <property type="entry name" value="AdoMet_MTases"/>
    <property type="match status" value="1"/>
</dbReference>
<dbReference type="GO" id="GO:0032259">
    <property type="term" value="P:methylation"/>
    <property type="evidence" value="ECO:0007669"/>
    <property type="project" value="UniProtKB-KW"/>
</dbReference>
<keyword evidence="1" id="KW-0808">Transferase</keyword>